<feature type="chain" id="PRO_5041304064" description="Secreted protein" evidence="1">
    <location>
        <begin position="25"/>
        <end position="67"/>
    </location>
</feature>
<evidence type="ECO:0000313" key="2">
    <source>
        <dbReference type="EMBL" id="CAI8005925.1"/>
    </source>
</evidence>
<reference evidence="2" key="1">
    <citation type="submission" date="2023-03" db="EMBL/GenBank/DDBJ databases">
        <authorList>
            <person name="Steffen K."/>
            <person name="Cardenas P."/>
        </authorList>
    </citation>
    <scope>NUCLEOTIDE SEQUENCE</scope>
</reference>
<organism evidence="2 3">
    <name type="scientific">Geodia barretti</name>
    <name type="common">Barrett's horny sponge</name>
    <dbReference type="NCBI Taxonomy" id="519541"/>
    <lineage>
        <taxon>Eukaryota</taxon>
        <taxon>Metazoa</taxon>
        <taxon>Porifera</taxon>
        <taxon>Demospongiae</taxon>
        <taxon>Heteroscleromorpha</taxon>
        <taxon>Tetractinellida</taxon>
        <taxon>Astrophorina</taxon>
        <taxon>Geodiidae</taxon>
        <taxon>Geodia</taxon>
    </lineage>
</organism>
<keyword evidence="1" id="KW-0732">Signal</keyword>
<dbReference type="Proteomes" id="UP001174909">
    <property type="component" value="Unassembled WGS sequence"/>
</dbReference>
<keyword evidence="3" id="KW-1185">Reference proteome</keyword>
<dbReference type="EMBL" id="CASHTH010000648">
    <property type="protein sequence ID" value="CAI8005925.1"/>
    <property type="molecule type" value="Genomic_DNA"/>
</dbReference>
<comment type="caution">
    <text evidence="2">The sequence shown here is derived from an EMBL/GenBank/DDBJ whole genome shotgun (WGS) entry which is preliminary data.</text>
</comment>
<feature type="signal peptide" evidence="1">
    <location>
        <begin position="1"/>
        <end position="24"/>
    </location>
</feature>
<protein>
    <recommendedName>
        <fullName evidence="4">Secreted protein</fullName>
    </recommendedName>
</protein>
<evidence type="ECO:0008006" key="4">
    <source>
        <dbReference type="Google" id="ProtNLM"/>
    </source>
</evidence>
<accession>A0AA35R6Y3</accession>
<proteinExistence type="predicted"/>
<dbReference type="AlphaFoldDB" id="A0AA35R6Y3"/>
<name>A0AA35R6Y3_GEOBA</name>
<gene>
    <name evidence="2" type="ORF">GBAR_LOCUS4486</name>
</gene>
<evidence type="ECO:0000256" key="1">
    <source>
        <dbReference type="SAM" id="SignalP"/>
    </source>
</evidence>
<sequence length="67" mass="7128">MSLVCTSAVFLAFICSYTISTISCGEKMQGDQWSKASDNCSKGPFSLERARFGTGRPVGGTGSLREV</sequence>
<evidence type="ECO:0000313" key="3">
    <source>
        <dbReference type="Proteomes" id="UP001174909"/>
    </source>
</evidence>